<sequence>MYKVKIEFTSGSSLDYTSRNKDEINKIIHCLENNIPLDIIEGNRTILVVPQNVLFLDVSELQEEKTSSSGMGFLIRCIKCGKVSTIKSKDEGRNVCYECKGGEEE</sequence>
<name>A0A4U9XJL0_9STRE</name>
<evidence type="ECO:0008006" key="3">
    <source>
        <dbReference type="Google" id="ProtNLM"/>
    </source>
</evidence>
<evidence type="ECO:0000313" key="1">
    <source>
        <dbReference type="EMBL" id="VTS13179.1"/>
    </source>
</evidence>
<dbReference type="EMBL" id="CABEHT010000001">
    <property type="protein sequence ID" value="VTS13179.1"/>
    <property type="molecule type" value="Genomic_DNA"/>
</dbReference>
<gene>
    <name evidence="1" type="ORF">NCTC5386_00886</name>
</gene>
<evidence type="ECO:0000313" key="2">
    <source>
        <dbReference type="Proteomes" id="UP000394068"/>
    </source>
</evidence>
<organism evidence="1 2">
    <name type="scientific">Streptococcus pseudoporcinus</name>
    <dbReference type="NCBI Taxonomy" id="361101"/>
    <lineage>
        <taxon>Bacteria</taxon>
        <taxon>Bacillati</taxon>
        <taxon>Bacillota</taxon>
        <taxon>Bacilli</taxon>
        <taxon>Lactobacillales</taxon>
        <taxon>Streptococcaceae</taxon>
        <taxon>Streptococcus</taxon>
    </lineage>
</organism>
<reference evidence="1 2" key="1">
    <citation type="submission" date="2019-05" db="EMBL/GenBank/DDBJ databases">
        <authorList>
            <consortium name="Pathogen Informatics"/>
        </authorList>
    </citation>
    <scope>NUCLEOTIDE SEQUENCE [LARGE SCALE GENOMIC DNA]</scope>
    <source>
        <strain evidence="1 2">NCTC5386</strain>
    </source>
</reference>
<dbReference type="RefSeq" id="WP_077323238.1">
    <property type="nucleotide sequence ID" value="NZ_CABEHT010000001.1"/>
</dbReference>
<proteinExistence type="predicted"/>
<accession>A0A4U9XJL0</accession>
<dbReference type="AlphaFoldDB" id="A0A4U9XJL0"/>
<dbReference type="Proteomes" id="UP000394068">
    <property type="component" value="Unassembled WGS sequence"/>
</dbReference>
<protein>
    <recommendedName>
        <fullName evidence="3">Phage protein</fullName>
    </recommendedName>
</protein>